<accession>A0A1Y1V7U0</accession>
<reference evidence="2 3" key="2">
    <citation type="submission" date="2016-08" db="EMBL/GenBank/DDBJ databases">
        <title>Pervasive Adenine N6-methylation of Active Genes in Fungi.</title>
        <authorList>
            <consortium name="DOE Joint Genome Institute"/>
            <person name="Mondo S.J."/>
            <person name="Dannebaum R.O."/>
            <person name="Kuo R.C."/>
            <person name="Labutti K."/>
            <person name="Haridas S."/>
            <person name="Kuo A."/>
            <person name="Salamov A."/>
            <person name="Ahrendt S.R."/>
            <person name="Lipzen A."/>
            <person name="Sullivan W."/>
            <person name="Andreopoulos W.B."/>
            <person name="Clum A."/>
            <person name="Lindquist E."/>
            <person name="Daum C."/>
            <person name="Ramamoorthy G.K."/>
            <person name="Gryganskyi A."/>
            <person name="Culley D."/>
            <person name="Magnuson J.K."/>
            <person name="James T.Y."/>
            <person name="O'Malley M.A."/>
            <person name="Stajich J.E."/>
            <person name="Spatafora J.W."/>
            <person name="Visel A."/>
            <person name="Grigoriev I.V."/>
        </authorList>
    </citation>
    <scope>NUCLEOTIDE SEQUENCE [LARGE SCALE GENOMIC DNA]</scope>
    <source>
        <strain evidence="3">finn</strain>
    </source>
</reference>
<evidence type="ECO:0000259" key="1">
    <source>
        <dbReference type="Pfam" id="PF15016"/>
    </source>
</evidence>
<dbReference type="PANTHER" id="PTHR34531">
    <property type="entry name" value="ZGC:153352"/>
    <property type="match status" value="1"/>
</dbReference>
<dbReference type="Proteomes" id="UP000193719">
    <property type="component" value="Unassembled WGS sequence"/>
</dbReference>
<gene>
    <name evidence="2" type="ORF">BCR36DRAFT_583921</name>
</gene>
<reference evidence="2 3" key="1">
    <citation type="submission" date="2016-08" db="EMBL/GenBank/DDBJ databases">
        <title>Genomes of anaerobic fungi encode conserved fungal cellulosomes for biomass hydrolysis.</title>
        <authorList>
            <consortium name="DOE Joint Genome Institute"/>
            <person name="Haitjema C.H."/>
            <person name="Gilmore S.P."/>
            <person name="Henske J.K."/>
            <person name="Solomon K.V."/>
            <person name="De Groot R."/>
            <person name="Kuo A."/>
            <person name="Mondo S.J."/>
            <person name="Salamov A.A."/>
            <person name="Labutti K."/>
            <person name="Zhao Z."/>
            <person name="Chiniquy J."/>
            <person name="Barry K."/>
            <person name="Brewer H.M."/>
            <person name="Purvine S.O."/>
            <person name="Wright A.T."/>
            <person name="Boxma B."/>
            <person name="Van Alen T."/>
            <person name="Hackstein J.H."/>
            <person name="Baker S.E."/>
            <person name="Grigoriev I.V."/>
            <person name="O'Malley M.A."/>
        </authorList>
    </citation>
    <scope>NUCLEOTIDE SEQUENCE [LARGE SCALE GENOMIC DNA]</scope>
    <source>
        <strain evidence="3">finn</strain>
    </source>
</reference>
<dbReference type="Pfam" id="PF15016">
    <property type="entry name" value="C5orf34_C"/>
    <property type="match status" value="1"/>
</dbReference>
<dbReference type="PANTHER" id="PTHR34531:SF1">
    <property type="entry name" value="CHROMOSOME 5 OPEN READING FRAME 34"/>
    <property type="match status" value="1"/>
</dbReference>
<evidence type="ECO:0000313" key="2">
    <source>
        <dbReference type="EMBL" id="ORX49327.1"/>
    </source>
</evidence>
<keyword evidence="3" id="KW-1185">Reference proteome</keyword>
<dbReference type="OrthoDB" id="2141015at2759"/>
<dbReference type="EMBL" id="MCFH01000024">
    <property type="protein sequence ID" value="ORX49327.1"/>
    <property type="molecule type" value="Genomic_DNA"/>
</dbReference>
<feature type="domain" description="C5orf34-like C-terminal" evidence="1">
    <location>
        <begin position="498"/>
        <end position="569"/>
    </location>
</feature>
<name>A0A1Y1V7U0_9FUNG</name>
<comment type="caution">
    <text evidence="2">The sequence shown here is derived from an EMBL/GenBank/DDBJ whole genome shotgun (WGS) entry which is preliminary data.</text>
</comment>
<dbReference type="AlphaFoldDB" id="A0A1Y1V7U0"/>
<organism evidence="2 3">
    <name type="scientific">Piromyces finnis</name>
    <dbReference type="NCBI Taxonomy" id="1754191"/>
    <lineage>
        <taxon>Eukaryota</taxon>
        <taxon>Fungi</taxon>
        <taxon>Fungi incertae sedis</taxon>
        <taxon>Chytridiomycota</taxon>
        <taxon>Chytridiomycota incertae sedis</taxon>
        <taxon>Neocallimastigomycetes</taxon>
        <taxon>Neocallimastigales</taxon>
        <taxon>Neocallimastigaceae</taxon>
        <taxon>Piromyces</taxon>
    </lineage>
</organism>
<dbReference type="InterPro" id="IPR027865">
    <property type="entry name" value="C5orf34-like_C"/>
</dbReference>
<protein>
    <recommendedName>
        <fullName evidence="1">C5orf34-like C-terminal domain-containing protein</fullName>
    </recommendedName>
</protein>
<proteinExistence type="predicted"/>
<dbReference type="InterPro" id="IPR053901">
    <property type="entry name" value="C5orf34-like"/>
</dbReference>
<evidence type="ECO:0000313" key="3">
    <source>
        <dbReference type="Proteomes" id="UP000193719"/>
    </source>
</evidence>
<sequence>MKTDKTIFNKNIEQAILFNDTQEFSFYFHLENLLSLHFSKIGQSLLYEVPYDNNSNIHFPSHIRPSLLLSYSTIFQNNTSEIRSTTTSTTLSSFQKKYLNENENENHSNSSLKQPSIIHRQKTSFILSKYKNIVKEALQIRNTYSPYTYYPLEWIANEKDNWFRTNSRIEYVHWPFLSFQMEAISNKENHSSSDLINNSFLKKLNFTVTTNNTTIIQSLDKFVTITMAPHYQIFKVKYPIFLGKFSEDLFQYTQSEKVYSDSYRGQYTYYFITQEYSIKDIPEWCLYPLWLIQNYTKVNLSIQNPIQGIKKKDMIVEKLPQTFYSSTDDSILQSPPNFEKSRPIKLLYTPEAIYRLLPSNEIEIKVNEDETVFRTFGNDMTYLSIFYPERLGQEDLLKWKGDGRTFNSVITNHFSNKQYPLQKFLHQALIIYQSYDGGTSSSIQSQVLHKEQKSYTTTPSNFETNLMNSKCNLPFHLYNYGLDKTNMIPISPFLSSKIQEHLIINENEFWAYADGRVHVVFSDRIIISLKVNSDQCEIIQQNGEKVVFRLSNVFGYEYYIKIALDFAKWAFSTKSYREINKLKKLQAINRIRKEVYRNELFLFMTDYSRLKRQMNNDKIVSNLDDIMGMRRKIEDKSTNNEINYIKLSEFLSDIQEKNKHFLSQSSQ</sequence>